<evidence type="ECO:0000256" key="2">
    <source>
        <dbReference type="SAM" id="Phobius"/>
    </source>
</evidence>
<feature type="transmembrane region" description="Helical" evidence="2">
    <location>
        <begin position="313"/>
        <end position="332"/>
    </location>
</feature>
<proteinExistence type="evidence at transcript level"/>
<dbReference type="VEuPathDB" id="VectorBase:MDOMA2_001339"/>
<feature type="compositionally biased region" description="Polar residues" evidence="1">
    <location>
        <begin position="92"/>
        <end position="113"/>
    </location>
</feature>
<dbReference type="EMBL" id="KA644674">
    <property type="protein sequence ID" value="AFP59303.1"/>
    <property type="molecule type" value="mRNA"/>
</dbReference>
<protein>
    <recommendedName>
        <fullName evidence="4">Junctophilin-1</fullName>
    </recommendedName>
</protein>
<keyword evidence="2" id="KW-1133">Transmembrane helix</keyword>
<feature type="compositionally biased region" description="Low complexity" evidence="1">
    <location>
        <begin position="161"/>
        <end position="176"/>
    </location>
</feature>
<keyword evidence="2" id="KW-0472">Membrane</keyword>
<dbReference type="VEuPathDB" id="VectorBase:MDOA006832"/>
<organism evidence="3">
    <name type="scientific">Musca domestica</name>
    <name type="common">House fly</name>
    <dbReference type="NCBI Taxonomy" id="7370"/>
    <lineage>
        <taxon>Eukaryota</taxon>
        <taxon>Metazoa</taxon>
        <taxon>Ecdysozoa</taxon>
        <taxon>Arthropoda</taxon>
        <taxon>Hexapoda</taxon>
        <taxon>Insecta</taxon>
        <taxon>Pterygota</taxon>
        <taxon>Neoptera</taxon>
        <taxon>Endopterygota</taxon>
        <taxon>Diptera</taxon>
        <taxon>Brachycera</taxon>
        <taxon>Muscomorpha</taxon>
        <taxon>Muscoidea</taxon>
        <taxon>Muscidae</taxon>
        <taxon>Musca</taxon>
    </lineage>
</organism>
<feature type="region of interest" description="Disordered" evidence="1">
    <location>
        <begin position="1"/>
        <end position="181"/>
    </location>
</feature>
<evidence type="ECO:0000256" key="1">
    <source>
        <dbReference type="SAM" id="MobiDB-lite"/>
    </source>
</evidence>
<dbReference type="AlphaFoldDB" id="T1P808"/>
<evidence type="ECO:0008006" key="4">
    <source>
        <dbReference type="Google" id="ProtNLM"/>
    </source>
</evidence>
<feature type="compositionally biased region" description="Polar residues" evidence="1">
    <location>
        <begin position="137"/>
        <end position="153"/>
    </location>
</feature>
<feature type="compositionally biased region" description="Basic and acidic residues" evidence="1">
    <location>
        <begin position="60"/>
        <end position="79"/>
    </location>
</feature>
<keyword evidence="2" id="KW-0812">Transmembrane</keyword>
<accession>T1P808</accession>
<sequence length="333" mass="36060">MYNPSQARRPSQMLYHQQQQQLLQQQQLQQQQQQQDQIDSMTRAGKPPMLGQTSQQSSIDHFDHYKRPPSRDASIDRYSRAASRLSGGMASRQASVDRQATATNITSDSNSVTGGSSGGGGGEQRPRAGSVFRGSTPAPSAGNTPTGNGSVPTGTGRLSRAGTPSIGATSSATASGLEPMFSKPNQPFEDILLVKRTLGQDIIPSPSQPKRTESLYMPAKPASPLAAAGGGNGGKKMKSVPINVTLQRKKSLPDFQELPRATEAMSREEVSALGSARREAVRRQIEMNEKLKANPLLYLVSPQVKDWFSRQQLVLLVLFVNIILAIIFFKMLT</sequence>
<reference evidence="3" key="1">
    <citation type="submission" date="2012-08" db="EMBL/GenBank/DDBJ databases">
        <title>Transcriptome of adult Musca domestica launches a platform for comparative house fly gene expression and characterization of differential gene expression among resistant and susceptible house flies.</title>
        <authorList>
            <person name="Liu N."/>
            <person name="Zhang L."/>
            <person name="Li M."/>
            <person name="Reid W."/>
        </authorList>
    </citation>
    <scope>NUCLEOTIDE SEQUENCE</scope>
    <source>
        <strain evidence="3">ALHF</strain>
        <tissue evidence="3">Whole body</tissue>
    </source>
</reference>
<evidence type="ECO:0000313" key="3">
    <source>
        <dbReference type="EMBL" id="AFP59303.1"/>
    </source>
</evidence>
<name>T1P808_MUSDO</name>
<feature type="compositionally biased region" description="Low complexity" evidence="1">
    <location>
        <begin position="17"/>
        <end position="35"/>
    </location>
</feature>